<evidence type="ECO:0000313" key="3">
    <source>
        <dbReference type="Proteomes" id="UP001341840"/>
    </source>
</evidence>
<dbReference type="EMBL" id="JASCZI010212720">
    <property type="protein sequence ID" value="MED6200172.1"/>
    <property type="molecule type" value="Genomic_DNA"/>
</dbReference>
<keyword evidence="3" id="KW-1185">Reference proteome</keyword>
<accession>A0ABU6XQK5</accession>
<evidence type="ECO:0000256" key="1">
    <source>
        <dbReference type="SAM" id="MobiDB-lite"/>
    </source>
</evidence>
<feature type="region of interest" description="Disordered" evidence="1">
    <location>
        <begin position="66"/>
        <end position="94"/>
    </location>
</feature>
<dbReference type="Proteomes" id="UP001341840">
    <property type="component" value="Unassembled WGS sequence"/>
</dbReference>
<proteinExistence type="predicted"/>
<name>A0ABU6XQK5_9FABA</name>
<reference evidence="2 3" key="1">
    <citation type="journal article" date="2023" name="Plants (Basel)">
        <title>Bridging the Gap: Combining Genomics and Transcriptomics Approaches to Understand Stylosanthes scabra, an Orphan Legume from the Brazilian Caatinga.</title>
        <authorList>
            <person name="Ferreira-Neto J.R.C."/>
            <person name="da Silva M.D."/>
            <person name="Binneck E."/>
            <person name="de Melo N.F."/>
            <person name="da Silva R.H."/>
            <person name="de Melo A.L.T.M."/>
            <person name="Pandolfi V."/>
            <person name="Bustamante F.O."/>
            <person name="Brasileiro-Vidal A.C."/>
            <person name="Benko-Iseppon A.M."/>
        </authorList>
    </citation>
    <scope>NUCLEOTIDE SEQUENCE [LARGE SCALE GENOMIC DNA]</scope>
    <source>
        <tissue evidence="2">Leaves</tissue>
    </source>
</reference>
<comment type="caution">
    <text evidence="2">The sequence shown here is derived from an EMBL/GenBank/DDBJ whole genome shotgun (WGS) entry which is preliminary data.</text>
</comment>
<protein>
    <submittedName>
        <fullName evidence="2">Uncharacterized protein</fullName>
    </submittedName>
</protein>
<sequence length="245" mass="26255">MRRADEGVISGSLRSISIGMVYGHPGLPNCLTLHNQMIPAPLQSSFSGCSSQRGGTLSRPAEDISVDATQRQSAPHPERPVVPDVPDNKRPGRRMMVGTRTTARDWQWLDEMMAEDTPAVRPISTLGGCPRAMDVGEGGEAVEVAGRGLTRCLHSRVRVVPAPVMHIMRGQAHRAWLDGLSSPGFQQMIDEILLPGNGGYRPEFDGMLLDGSQVHLNLNEHVSGLSQAFMALGGTPPSAHVPSGS</sequence>
<gene>
    <name evidence="2" type="ORF">PIB30_082530</name>
</gene>
<organism evidence="2 3">
    <name type="scientific">Stylosanthes scabra</name>
    <dbReference type="NCBI Taxonomy" id="79078"/>
    <lineage>
        <taxon>Eukaryota</taxon>
        <taxon>Viridiplantae</taxon>
        <taxon>Streptophyta</taxon>
        <taxon>Embryophyta</taxon>
        <taxon>Tracheophyta</taxon>
        <taxon>Spermatophyta</taxon>
        <taxon>Magnoliopsida</taxon>
        <taxon>eudicotyledons</taxon>
        <taxon>Gunneridae</taxon>
        <taxon>Pentapetalae</taxon>
        <taxon>rosids</taxon>
        <taxon>fabids</taxon>
        <taxon>Fabales</taxon>
        <taxon>Fabaceae</taxon>
        <taxon>Papilionoideae</taxon>
        <taxon>50 kb inversion clade</taxon>
        <taxon>dalbergioids sensu lato</taxon>
        <taxon>Dalbergieae</taxon>
        <taxon>Pterocarpus clade</taxon>
        <taxon>Stylosanthes</taxon>
    </lineage>
</organism>
<feature type="compositionally biased region" description="Basic and acidic residues" evidence="1">
    <location>
        <begin position="76"/>
        <end position="90"/>
    </location>
</feature>
<evidence type="ECO:0000313" key="2">
    <source>
        <dbReference type="EMBL" id="MED6200172.1"/>
    </source>
</evidence>